<evidence type="ECO:0000256" key="2">
    <source>
        <dbReference type="ARBA" id="ARBA00022801"/>
    </source>
</evidence>
<proteinExistence type="inferred from homology"/>
<dbReference type="PANTHER" id="PTHR40841">
    <property type="entry name" value="SIDEROPHORE TRIACETYLFUSARININE C ESTERASE"/>
    <property type="match status" value="1"/>
</dbReference>
<dbReference type="SUPFAM" id="SSF53474">
    <property type="entry name" value="alpha/beta-Hydrolases"/>
    <property type="match status" value="2"/>
</dbReference>
<accession>A0A6M2BTP6</accession>
<keyword evidence="2" id="KW-0378">Hydrolase</keyword>
<dbReference type="InterPro" id="IPR029058">
    <property type="entry name" value="AB_hydrolase_fold"/>
</dbReference>
<gene>
    <name evidence="3" type="ORF">G7Y85_12480</name>
</gene>
<dbReference type="GO" id="GO:0016788">
    <property type="term" value="F:hydrolase activity, acting on ester bonds"/>
    <property type="evidence" value="ECO:0007669"/>
    <property type="project" value="TreeGrafter"/>
</dbReference>
<dbReference type="Pfam" id="PF00756">
    <property type="entry name" value="Esterase"/>
    <property type="match status" value="1"/>
</dbReference>
<comment type="similarity">
    <text evidence="1">Belongs to the esterase D family.</text>
</comment>
<evidence type="ECO:0000313" key="4">
    <source>
        <dbReference type="Proteomes" id="UP000472676"/>
    </source>
</evidence>
<dbReference type="RefSeq" id="WP_166257367.1">
    <property type="nucleotide sequence ID" value="NZ_JAAMOW010000006.1"/>
</dbReference>
<dbReference type="PANTHER" id="PTHR40841:SF2">
    <property type="entry name" value="SIDEROPHORE-DEGRADING ESTERASE (EUROFUNG)"/>
    <property type="match status" value="1"/>
</dbReference>
<evidence type="ECO:0000256" key="1">
    <source>
        <dbReference type="ARBA" id="ARBA00005622"/>
    </source>
</evidence>
<organism evidence="3 4">
    <name type="scientific">Solimonas terrae</name>
    <dbReference type="NCBI Taxonomy" id="1396819"/>
    <lineage>
        <taxon>Bacteria</taxon>
        <taxon>Pseudomonadati</taxon>
        <taxon>Pseudomonadota</taxon>
        <taxon>Gammaproteobacteria</taxon>
        <taxon>Nevskiales</taxon>
        <taxon>Nevskiaceae</taxon>
        <taxon>Solimonas</taxon>
    </lineage>
</organism>
<dbReference type="InterPro" id="IPR052558">
    <property type="entry name" value="Siderophore_Hydrolase_D"/>
</dbReference>
<comment type="caution">
    <text evidence="3">The sequence shown here is derived from an EMBL/GenBank/DDBJ whole genome shotgun (WGS) entry which is preliminary data.</text>
</comment>
<dbReference type="EMBL" id="JAAMOW010000006">
    <property type="protein sequence ID" value="NGY05581.1"/>
    <property type="molecule type" value="Genomic_DNA"/>
</dbReference>
<protein>
    <recommendedName>
        <fullName evidence="5">Alpha/beta hydrolase</fullName>
    </recommendedName>
</protein>
<sequence>MRIPEPTSLHSAAPFTLALDAAASRLDGIERFPAAELGSAGIVRLSVATPTRRTRGRRRRYPLLILLDGEAIFGSAVEMSRLMAQTRELHECIVLAIDCAADERETARRVHELLRWSGERYRIAGNDVALFGAGRAGGHAIHALHHVAGLAAAIASAPAHCESAEQQPAADAQTRRLLLYAPIGSSCRALIDGMNAEVAISHAAPGWPVADLVRGLRTLWSTGVQGGKGYEVFGRAWLRPVLLAASAPLSLARKWQGRPPSAGNPHRIRSRSLERDFELLAVLPEPRAVGHRHALPAVLVLDANLEFSTAAEAAHALAAAGVSDDAVVVGIGVPRSESTAEFAFRRFEEFSPPLDGYDFSDGMGRIMRGLFALRGQDARERLGKAPLLYRFLCDEVLPLLHRHYCIDPQRISLLGHSAGGAFSCYALLQQDSPFSGYAGISPGIGMSGFWLRRQLAAGAAPAPSARTIVLSIGEEEDEGESQGSGISQTAEFARQLRARARAEISYHCYDGESHASTYPRAVTQALRKLLGRAGD</sequence>
<dbReference type="Gene3D" id="3.40.50.1820">
    <property type="entry name" value="alpha/beta hydrolase"/>
    <property type="match status" value="2"/>
</dbReference>
<keyword evidence="4" id="KW-1185">Reference proteome</keyword>
<evidence type="ECO:0000313" key="3">
    <source>
        <dbReference type="EMBL" id="NGY05581.1"/>
    </source>
</evidence>
<reference evidence="3 4" key="1">
    <citation type="journal article" date="2014" name="Int. J. Syst. Evol. Microbiol.">
        <title>Solimonas terrae sp. nov., isolated from soil.</title>
        <authorList>
            <person name="Kim S.J."/>
            <person name="Moon J.Y."/>
            <person name="Weon H.Y."/>
            <person name="Ahn J.H."/>
            <person name="Chen W.M."/>
            <person name="Kwon S.W."/>
        </authorList>
    </citation>
    <scope>NUCLEOTIDE SEQUENCE [LARGE SCALE GENOMIC DNA]</scope>
    <source>
        <strain evidence="3 4">KIS83-12</strain>
    </source>
</reference>
<evidence type="ECO:0008006" key="5">
    <source>
        <dbReference type="Google" id="ProtNLM"/>
    </source>
</evidence>
<dbReference type="Proteomes" id="UP000472676">
    <property type="component" value="Unassembled WGS sequence"/>
</dbReference>
<name>A0A6M2BTP6_9GAMM</name>
<dbReference type="AlphaFoldDB" id="A0A6M2BTP6"/>
<dbReference type="InterPro" id="IPR000801">
    <property type="entry name" value="Esterase-like"/>
</dbReference>